<dbReference type="OrthoDB" id="9794187at2"/>
<dbReference type="Gene3D" id="3.40.50.10420">
    <property type="entry name" value="NagB/RpiA/CoA transferase-like"/>
    <property type="match status" value="1"/>
</dbReference>
<accession>A0A558AKH6</accession>
<dbReference type="PANTHER" id="PTHR43682">
    <property type="entry name" value="LACTATE UTILIZATION PROTEIN C"/>
    <property type="match status" value="1"/>
</dbReference>
<keyword evidence="3" id="KW-1185">Reference proteome</keyword>
<dbReference type="InterPro" id="IPR037171">
    <property type="entry name" value="NagB/RpiA_transferase-like"/>
</dbReference>
<dbReference type="AlphaFoldDB" id="A0A558AKH6"/>
<dbReference type="InterPro" id="IPR003741">
    <property type="entry name" value="LUD_dom"/>
</dbReference>
<comment type="caution">
    <text evidence="2">The sequence shown here is derived from an EMBL/GenBank/DDBJ whole genome shotgun (WGS) entry which is preliminary data.</text>
</comment>
<dbReference type="Pfam" id="PF02589">
    <property type="entry name" value="LUD_dom"/>
    <property type="match status" value="1"/>
</dbReference>
<evidence type="ECO:0000313" key="2">
    <source>
        <dbReference type="EMBL" id="TVT24766.1"/>
    </source>
</evidence>
<dbReference type="EMBL" id="VJZA01000005">
    <property type="protein sequence ID" value="TVT24766.1"/>
    <property type="molecule type" value="Genomic_DNA"/>
</dbReference>
<feature type="domain" description="LUD" evidence="1">
    <location>
        <begin position="104"/>
        <end position="203"/>
    </location>
</feature>
<dbReference type="PANTHER" id="PTHR43682:SF1">
    <property type="entry name" value="LACTATE UTILIZATION PROTEIN C"/>
    <property type="match status" value="1"/>
</dbReference>
<organism evidence="2 3">
    <name type="scientific">Amycolatopsis acidiphila</name>
    <dbReference type="NCBI Taxonomy" id="715473"/>
    <lineage>
        <taxon>Bacteria</taxon>
        <taxon>Bacillati</taxon>
        <taxon>Actinomycetota</taxon>
        <taxon>Actinomycetes</taxon>
        <taxon>Pseudonocardiales</taxon>
        <taxon>Pseudonocardiaceae</taxon>
        <taxon>Amycolatopsis</taxon>
    </lineage>
</organism>
<evidence type="ECO:0000259" key="1">
    <source>
        <dbReference type="Pfam" id="PF02589"/>
    </source>
</evidence>
<protein>
    <submittedName>
        <fullName evidence="2">Lactate utilization protein C</fullName>
    </submittedName>
</protein>
<dbReference type="SUPFAM" id="SSF100950">
    <property type="entry name" value="NagB/RpiA/CoA transferase-like"/>
    <property type="match status" value="1"/>
</dbReference>
<dbReference type="InterPro" id="IPR024185">
    <property type="entry name" value="FTHF_cligase-like_sf"/>
</dbReference>
<dbReference type="Proteomes" id="UP000318578">
    <property type="component" value="Unassembled WGS sequence"/>
</dbReference>
<proteinExistence type="predicted"/>
<reference evidence="2 3" key="1">
    <citation type="submission" date="2019-07" db="EMBL/GenBank/DDBJ databases">
        <title>New species of Amycolatopsis and Streptomyces.</title>
        <authorList>
            <person name="Duangmal K."/>
            <person name="Teo W.F.A."/>
            <person name="Lipun K."/>
        </authorList>
    </citation>
    <scope>NUCLEOTIDE SEQUENCE [LARGE SCALE GENOMIC DNA]</scope>
    <source>
        <strain evidence="2 3">JCM 30562</strain>
    </source>
</reference>
<evidence type="ECO:0000313" key="3">
    <source>
        <dbReference type="Proteomes" id="UP000318578"/>
    </source>
</evidence>
<sequence>MADARAEILGRVRTALRDRPAPGPVPRAYATSRDHPDVVGLAAERIADYRAEVRRISEEQLPEFVAETLRRREVRTVVAPAGLPREWRVEGVRWLTDEPPLTVDELDAADGVLSACAVTIAETGTIVLDGGPGQGRRALTLVPDYHLCVVRAAQIVATVPEAVARLEPTRPLTFISGPSATSDIELDRVEGVHGPRTLDVLLIE</sequence>
<gene>
    <name evidence="2" type="ORF">FNH06_05140</name>
</gene>
<name>A0A558AKH6_9PSEU</name>
<dbReference type="RefSeq" id="WP_144634366.1">
    <property type="nucleotide sequence ID" value="NZ_BNAX01000004.1"/>
</dbReference>